<keyword evidence="2" id="KW-1185">Reference proteome</keyword>
<gene>
    <name evidence="1" type="ORF">NLG97_g7123</name>
</gene>
<accession>A0ACC1QN91</accession>
<organism evidence="1 2">
    <name type="scientific">Lecanicillium saksenae</name>
    <dbReference type="NCBI Taxonomy" id="468837"/>
    <lineage>
        <taxon>Eukaryota</taxon>
        <taxon>Fungi</taxon>
        <taxon>Dikarya</taxon>
        <taxon>Ascomycota</taxon>
        <taxon>Pezizomycotina</taxon>
        <taxon>Sordariomycetes</taxon>
        <taxon>Hypocreomycetidae</taxon>
        <taxon>Hypocreales</taxon>
        <taxon>Cordycipitaceae</taxon>
        <taxon>Lecanicillium</taxon>
    </lineage>
</organism>
<proteinExistence type="predicted"/>
<name>A0ACC1QN91_9HYPO</name>
<sequence>MALLPCRTRTDVGPGLLAHWSRIERKNILAICFLNYALDHLNFFPHTTTRAQNTTSQSTSSSASTSTPVSLSTSVSTGYNTTTPTITTPTTTTAGENATDSITSNTGNPSPPPNLPPGYMVTRLPCNATKTPSRVHGKTKSKPKCKGGSMISIVPICTPLPSSKTFTQYSVVHTATVTFMGNRSDYTPPYAPLATPNYCNPNVFPAVPRPPETSYNGFMDPEPMTTETFTVEGQALTAEFPLLKVTPVQHVPVTTFITTDKNPSVVFPSDPIPNYSQTWPVGGGPGNGYHTPVGDGGAPPPASAVPTFTITAGPTSVIINSQTFTVAPGSRSTVTVDGGGVFTIEPSAVVGQGASITRPPSAMGPSSSVLDGIPVTSAGPNLEIGGGVFAIPMTGPNTVHVNGKAVTINPTGVTIGGDSMGFLKPAPSDILVAGGEMLTAIGRSVVVIHSVTYTYGSGIAPVVQVINGDTIAIEPTGVLVHGSTLGGVSLPPWSS</sequence>
<comment type="caution">
    <text evidence="1">The sequence shown here is derived from an EMBL/GenBank/DDBJ whole genome shotgun (WGS) entry which is preliminary data.</text>
</comment>
<reference evidence="1" key="1">
    <citation type="submission" date="2022-07" db="EMBL/GenBank/DDBJ databases">
        <title>Genome Sequence of Lecanicillium saksenae.</title>
        <authorList>
            <person name="Buettner E."/>
        </authorList>
    </citation>
    <scope>NUCLEOTIDE SEQUENCE</scope>
    <source>
        <strain evidence="1">VT-O1</strain>
    </source>
</reference>
<evidence type="ECO:0000313" key="1">
    <source>
        <dbReference type="EMBL" id="KAJ3484159.1"/>
    </source>
</evidence>
<dbReference type="EMBL" id="JANAKD010001047">
    <property type="protein sequence ID" value="KAJ3484159.1"/>
    <property type="molecule type" value="Genomic_DNA"/>
</dbReference>
<protein>
    <submittedName>
        <fullName evidence="1">Uncharacterized protein</fullName>
    </submittedName>
</protein>
<dbReference type="Proteomes" id="UP001148737">
    <property type="component" value="Unassembled WGS sequence"/>
</dbReference>
<evidence type="ECO:0000313" key="2">
    <source>
        <dbReference type="Proteomes" id="UP001148737"/>
    </source>
</evidence>